<evidence type="ECO:0000259" key="8">
    <source>
        <dbReference type="PROSITE" id="PS50157"/>
    </source>
</evidence>
<evidence type="ECO:0000259" key="9">
    <source>
        <dbReference type="PROSITE" id="PS50174"/>
    </source>
</evidence>
<keyword evidence="3" id="KW-0539">Nucleus</keyword>
<feature type="compositionally biased region" description="Polar residues" evidence="6">
    <location>
        <begin position="206"/>
        <end position="215"/>
    </location>
</feature>
<dbReference type="PANTHER" id="PTHR13948">
    <property type="entry name" value="RNA-BINDING PROTEIN"/>
    <property type="match status" value="1"/>
</dbReference>
<organism evidence="10 11">
    <name type="scientific">Pterulicium gracile</name>
    <dbReference type="NCBI Taxonomy" id="1884261"/>
    <lineage>
        <taxon>Eukaryota</taxon>
        <taxon>Fungi</taxon>
        <taxon>Dikarya</taxon>
        <taxon>Basidiomycota</taxon>
        <taxon>Agaricomycotina</taxon>
        <taxon>Agaricomycetes</taxon>
        <taxon>Agaricomycetidae</taxon>
        <taxon>Agaricales</taxon>
        <taxon>Pleurotineae</taxon>
        <taxon>Pterulaceae</taxon>
        <taxon>Pterulicium</taxon>
    </lineage>
</organism>
<comment type="subcellular location">
    <subcellularLocation>
        <location evidence="1">Nucleus</location>
    </subcellularLocation>
</comment>
<dbReference type="InterPro" id="IPR013087">
    <property type="entry name" value="Znf_C2H2_type"/>
</dbReference>
<feature type="domain" description="RRM" evidence="7">
    <location>
        <begin position="222"/>
        <end position="315"/>
    </location>
</feature>
<feature type="domain" description="RRM" evidence="7">
    <location>
        <begin position="91"/>
        <end position="195"/>
    </location>
</feature>
<dbReference type="GO" id="GO:0000398">
    <property type="term" value="P:mRNA splicing, via spliceosome"/>
    <property type="evidence" value="ECO:0007669"/>
    <property type="project" value="TreeGrafter"/>
</dbReference>
<dbReference type="GO" id="GO:0003723">
    <property type="term" value="F:RNA binding"/>
    <property type="evidence" value="ECO:0007669"/>
    <property type="project" value="UniProtKB-UniRule"/>
</dbReference>
<evidence type="ECO:0000259" key="7">
    <source>
        <dbReference type="PROSITE" id="PS50102"/>
    </source>
</evidence>
<evidence type="ECO:0000313" key="11">
    <source>
        <dbReference type="Proteomes" id="UP000305067"/>
    </source>
</evidence>
<dbReference type="PROSITE" id="PS50157">
    <property type="entry name" value="ZINC_FINGER_C2H2_2"/>
    <property type="match status" value="1"/>
</dbReference>
<keyword evidence="4" id="KW-0863">Zinc-finger</keyword>
<keyword evidence="4" id="KW-0862">Zinc</keyword>
<dbReference type="Proteomes" id="UP000305067">
    <property type="component" value="Unassembled WGS sequence"/>
</dbReference>
<name>A0A5C3R195_9AGAR</name>
<keyword evidence="11" id="KW-1185">Reference proteome</keyword>
<dbReference type="PANTHER" id="PTHR13948:SF3">
    <property type="entry name" value="FI21118P1"/>
    <property type="match status" value="1"/>
</dbReference>
<evidence type="ECO:0000313" key="10">
    <source>
        <dbReference type="EMBL" id="TFL06860.1"/>
    </source>
</evidence>
<feature type="region of interest" description="Disordered" evidence="6">
    <location>
        <begin position="432"/>
        <end position="455"/>
    </location>
</feature>
<feature type="region of interest" description="Disordered" evidence="6">
    <location>
        <begin position="21"/>
        <end position="52"/>
    </location>
</feature>
<dbReference type="GO" id="GO:0005634">
    <property type="term" value="C:nucleus"/>
    <property type="evidence" value="ECO:0007669"/>
    <property type="project" value="UniProtKB-SubCell"/>
</dbReference>
<feature type="domain" description="G-patch" evidence="9">
    <location>
        <begin position="651"/>
        <end position="697"/>
    </location>
</feature>
<feature type="region of interest" description="Disordered" evidence="6">
    <location>
        <begin position="583"/>
        <end position="656"/>
    </location>
</feature>
<feature type="compositionally biased region" description="Basic and acidic residues" evidence="6">
    <location>
        <begin position="32"/>
        <end position="41"/>
    </location>
</feature>
<dbReference type="OrthoDB" id="29523at2759"/>
<gene>
    <name evidence="10" type="ORF">BDV98DRAFT_646689</name>
</gene>
<proteinExistence type="predicted"/>
<evidence type="ECO:0000256" key="2">
    <source>
        <dbReference type="ARBA" id="ARBA00022884"/>
    </source>
</evidence>
<evidence type="ECO:0000256" key="1">
    <source>
        <dbReference type="ARBA" id="ARBA00004123"/>
    </source>
</evidence>
<dbReference type="Pfam" id="PF00076">
    <property type="entry name" value="RRM_1"/>
    <property type="match status" value="1"/>
</dbReference>
<feature type="region of interest" description="Disordered" evidence="6">
    <location>
        <begin position="194"/>
        <end position="215"/>
    </location>
</feature>
<keyword evidence="2 5" id="KW-0694">RNA-binding</keyword>
<dbReference type="InterPro" id="IPR012677">
    <property type="entry name" value="Nucleotide-bd_a/b_plait_sf"/>
</dbReference>
<evidence type="ECO:0000256" key="4">
    <source>
        <dbReference type="PROSITE-ProRule" id="PRU00042"/>
    </source>
</evidence>
<feature type="domain" description="C2H2-type" evidence="8">
    <location>
        <begin position="525"/>
        <end position="555"/>
    </location>
</feature>
<evidence type="ECO:0000256" key="5">
    <source>
        <dbReference type="PROSITE-ProRule" id="PRU00176"/>
    </source>
</evidence>
<dbReference type="Pfam" id="PF01585">
    <property type="entry name" value="G-patch"/>
    <property type="match status" value="1"/>
</dbReference>
<dbReference type="PROSITE" id="PS50102">
    <property type="entry name" value="RRM"/>
    <property type="match status" value="2"/>
</dbReference>
<accession>A0A5C3R195</accession>
<feature type="compositionally biased region" description="Basic and acidic residues" evidence="6">
    <location>
        <begin position="600"/>
        <end position="610"/>
    </location>
</feature>
<evidence type="ECO:0000256" key="6">
    <source>
        <dbReference type="SAM" id="MobiDB-lite"/>
    </source>
</evidence>
<dbReference type="InterPro" id="IPR000504">
    <property type="entry name" value="RRM_dom"/>
</dbReference>
<dbReference type="SMART" id="SM00360">
    <property type="entry name" value="RRM"/>
    <property type="match status" value="2"/>
</dbReference>
<feature type="compositionally biased region" description="Pro residues" evidence="6">
    <location>
        <begin position="634"/>
        <end position="647"/>
    </location>
</feature>
<protein>
    <recommendedName>
        <fullName evidence="12">G-patch domain-containing protein</fullName>
    </recommendedName>
</protein>
<dbReference type="EMBL" id="ML178814">
    <property type="protein sequence ID" value="TFL06860.1"/>
    <property type="molecule type" value="Genomic_DNA"/>
</dbReference>
<dbReference type="InterPro" id="IPR000467">
    <property type="entry name" value="G_patch_dom"/>
</dbReference>
<keyword evidence="4" id="KW-0479">Metal-binding</keyword>
<dbReference type="Gene3D" id="3.30.70.330">
    <property type="match status" value="2"/>
</dbReference>
<dbReference type="SUPFAM" id="SSF54928">
    <property type="entry name" value="RNA-binding domain, RBD"/>
    <property type="match status" value="2"/>
</dbReference>
<dbReference type="InterPro" id="IPR035979">
    <property type="entry name" value="RBD_domain_sf"/>
</dbReference>
<evidence type="ECO:0000256" key="3">
    <source>
        <dbReference type="ARBA" id="ARBA00023242"/>
    </source>
</evidence>
<dbReference type="AlphaFoldDB" id="A0A5C3R195"/>
<dbReference type="PROSITE" id="PS50174">
    <property type="entry name" value="G_PATCH"/>
    <property type="match status" value="1"/>
</dbReference>
<sequence length="722" mass="77888">MAYNRDRDWDYGKEQWQQDNEWAPYGSGYNYSRDEDANGDGKRRKFNNGNYEPSDSGGYGSFCSRRGLNTALSFVPALGAKKRQVASEPSPHVIFLGLDPDFTEADLQAYLTSNGCDIETVTIIRDRSTGSSKGFGFAQFASSEHARAFVDPLFPYVQIPPPASHGASATGAYYKALETGAPHNGRRVKIDYSQSAAPHEKGGQGRTNTNDGTRDIGTTQSSILLFRGLDPLSGVQAIQQAMKTVFGHHVDGAKGLRRILLIKDKITMASFGFAFVEFIDTQSAASVLAATMSPKTHPTGFRISDRPVAASFAHPYSFQPVENLMLYDDARIPSSSTLGGGEGSFVRYWDENATVVVLEFEVKEKQVNGSLAASKEKKPKKKVKDVSSQPLAASVLPLASKPVTFNFGKGALKATPTAAAPLGEPVAQAFADESHEDGPDDTPAPSSAKAVTGKKVAPLISSKKTVKNISKWNQVQEQLTSGESTSAPSAEPAAIPVMPPSAANPTTSPLVEPQDEFEFSDIVAMSCFLCARQFKSSEQLHRHNTESDLHKARSIPTAPTNRLTSLLCKNLRDTSLQDIARQKAVAKRNAQEASSSQQPKYRDRASERRVLFQQPDAPMPENQAKEKRRFAEGPPTPPRPASPPPNPGADDSNVGNKMLKLMGWTTGTGLGTTGEGRVDPIETAMYAPGVGLGAGKAKEIGKHSETYLSAAQHSARERYTST</sequence>
<evidence type="ECO:0008006" key="12">
    <source>
        <dbReference type="Google" id="ProtNLM"/>
    </source>
</evidence>
<reference evidence="10 11" key="1">
    <citation type="journal article" date="2019" name="Nat. Ecol. Evol.">
        <title>Megaphylogeny resolves global patterns of mushroom evolution.</title>
        <authorList>
            <person name="Varga T."/>
            <person name="Krizsan K."/>
            <person name="Foldi C."/>
            <person name="Dima B."/>
            <person name="Sanchez-Garcia M."/>
            <person name="Sanchez-Ramirez S."/>
            <person name="Szollosi G.J."/>
            <person name="Szarkandi J.G."/>
            <person name="Papp V."/>
            <person name="Albert L."/>
            <person name="Andreopoulos W."/>
            <person name="Angelini C."/>
            <person name="Antonin V."/>
            <person name="Barry K.W."/>
            <person name="Bougher N.L."/>
            <person name="Buchanan P."/>
            <person name="Buyck B."/>
            <person name="Bense V."/>
            <person name="Catcheside P."/>
            <person name="Chovatia M."/>
            <person name="Cooper J."/>
            <person name="Damon W."/>
            <person name="Desjardin D."/>
            <person name="Finy P."/>
            <person name="Geml J."/>
            <person name="Haridas S."/>
            <person name="Hughes K."/>
            <person name="Justo A."/>
            <person name="Karasinski D."/>
            <person name="Kautmanova I."/>
            <person name="Kiss B."/>
            <person name="Kocsube S."/>
            <person name="Kotiranta H."/>
            <person name="LaButti K.M."/>
            <person name="Lechner B.E."/>
            <person name="Liimatainen K."/>
            <person name="Lipzen A."/>
            <person name="Lukacs Z."/>
            <person name="Mihaltcheva S."/>
            <person name="Morgado L.N."/>
            <person name="Niskanen T."/>
            <person name="Noordeloos M.E."/>
            <person name="Ohm R.A."/>
            <person name="Ortiz-Santana B."/>
            <person name="Ovrebo C."/>
            <person name="Racz N."/>
            <person name="Riley R."/>
            <person name="Savchenko A."/>
            <person name="Shiryaev A."/>
            <person name="Soop K."/>
            <person name="Spirin V."/>
            <person name="Szebenyi C."/>
            <person name="Tomsovsky M."/>
            <person name="Tulloss R.E."/>
            <person name="Uehling J."/>
            <person name="Grigoriev I.V."/>
            <person name="Vagvolgyi C."/>
            <person name="Papp T."/>
            <person name="Martin F.M."/>
            <person name="Miettinen O."/>
            <person name="Hibbett D.S."/>
            <person name="Nagy L.G."/>
        </authorList>
    </citation>
    <scope>NUCLEOTIDE SEQUENCE [LARGE SCALE GENOMIC DNA]</scope>
    <source>
        <strain evidence="10 11">CBS 309.79</strain>
    </source>
</reference>
<dbReference type="GO" id="GO:0008270">
    <property type="term" value="F:zinc ion binding"/>
    <property type="evidence" value="ECO:0007669"/>
    <property type="project" value="UniProtKB-KW"/>
</dbReference>
<dbReference type="SMART" id="SM00443">
    <property type="entry name" value="G_patch"/>
    <property type="match status" value="1"/>
</dbReference>
<dbReference type="STRING" id="1884261.A0A5C3R195"/>